<protein>
    <submittedName>
        <fullName evidence="10">Ger(X)C family germination protein</fullName>
    </submittedName>
</protein>
<evidence type="ECO:0000313" key="11">
    <source>
        <dbReference type="Proteomes" id="UP000572212"/>
    </source>
</evidence>
<keyword evidence="7" id="KW-0449">Lipoprotein</keyword>
<comment type="subcellular location">
    <subcellularLocation>
        <location evidence="1">Membrane</location>
        <topology evidence="1">Lipid-anchor</topology>
    </subcellularLocation>
</comment>
<dbReference type="PANTHER" id="PTHR35789:SF1">
    <property type="entry name" value="SPORE GERMINATION PROTEIN B3"/>
    <property type="match status" value="1"/>
</dbReference>
<dbReference type="Pfam" id="PF05504">
    <property type="entry name" value="Spore_GerAC"/>
    <property type="match status" value="1"/>
</dbReference>
<evidence type="ECO:0000256" key="4">
    <source>
        <dbReference type="ARBA" id="ARBA00022729"/>
    </source>
</evidence>
<keyword evidence="6" id="KW-0564">Palmitate</keyword>
<dbReference type="AlphaFoldDB" id="A0A841RQM6"/>
<evidence type="ECO:0000256" key="7">
    <source>
        <dbReference type="ARBA" id="ARBA00023288"/>
    </source>
</evidence>
<dbReference type="EMBL" id="JACHON010000012">
    <property type="protein sequence ID" value="MBB6513505.1"/>
    <property type="molecule type" value="Genomic_DNA"/>
</dbReference>
<dbReference type="InterPro" id="IPR008844">
    <property type="entry name" value="Spore_GerAC-like"/>
</dbReference>
<reference evidence="10 11" key="1">
    <citation type="submission" date="2020-08" db="EMBL/GenBank/DDBJ databases">
        <title>Genomic Encyclopedia of Type Strains, Phase IV (KMG-IV): sequencing the most valuable type-strain genomes for metagenomic binning, comparative biology and taxonomic classification.</title>
        <authorList>
            <person name="Goeker M."/>
        </authorList>
    </citation>
    <scope>NUCLEOTIDE SEQUENCE [LARGE SCALE GENOMIC DNA]</scope>
    <source>
        <strain evidence="10 11">DSM 11805</strain>
    </source>
</reference>
<keyword evidence="11" id="KW-1185">Reference proteome</keyword>
<evidence type="ECO:0000256" key="8">
    <source>
        <dbReference type="SAM" id="Coils"/>
    </source>
</evidence>
<dbReference type="NCBIfam" id="TIGR02887">
    <property type="entry name" value="spore_ger_x_C"/>
    <property type="match status" value="1"/>
</dbReference>
<dbReference type="Gene3D" id="3.30.300.210">
    <property type="entry name" value="Nutrient germinant receptor protein C, domain 3"/>
    <property type="match status" value="1"/>
</dbReference>
<dbReference type="InterPro" id="IPR038501">
    <property type="entry name" value="Spore_GerAC_C_sf"/>
</dbReference>
<evidence type="ECO:0000256" key="1">
    <source>
        <dbReference type="ARBA" id="ARBA00004635"/>
    </source>
</evidence>
<evidence type="ECO:0000259" key="9">
    <source>
        <dbReference type="PROSITE" id="PS50057"/>
    </source>
</evidence>
<keyword evidence="4" id="KW-0732">Signal</keyword>
<keyword evidence="8" id="KW-0175">Coiled coil</keyword>
<gene>
    <name evidence="10" type="ORF">GGQ92_002317</name>
</gene>
<dbReference type="PROSITE" id="PS50057">
    <property type="entry name" value="FERM_3"/>
    <property type="match status" value="1"/>
</dbReference>
<dbReference type="Pfam" id="PF25198">
    <property type="entry name" value="Spore_GerAC_N"/>
    <property type="match status" value="1"/>
</dbReference>
<organism evidence="10 11">
    <name type="scientific">Gracilibacillus halotolerans</name>
    <dbReference type="NCBI Taxonomy" id="74386"/>
    <lineage>
        <taxon>Bacteria</taxon>
        <taxon>Bacillati</taxon>
        <taxon>Bacillota</taxon>
        <taxon>Bacilli</taxon>
        <taxon>Bacillales</taxon>
        <taxon>Bacillaceae</taxon>
        <taxon>Gracilibacillus</taxon>
    </lineage>
</organism>
<evidence type="ECO:0000313" key="10">
    <source>
        <dbReference type="EMBL" id="MBB6513505.1"/>
    </source>
</evidence>
<proteinExistence type="inferred from homology"/>
<dbReference type="InterPro" id="IPR046953">
    <property type="entry name" value="Spore_GerAC-like_C"/>
</dbReference>
<dbReference type="GO" id="GO:0009847">
    <property type="term" value="P:spore germination"/>
    <property type="evidence" value="ECO:0007669"/>
    <property type="project" value="InterPro"/>
</dbReference>
<accession>A0A841RQM6</accession>
<dbReference type="InterPro" id="IPR057336">
    <property type="entry name" value="GerAC_N"/>
</dbReference>
<keyword evidence="3" id="KW-0309">Germination</keyword>
<dbReference type="Proteomes" id="UP000572212">
    <property type="component" value="Unassembled WGS sequence"/>
</dbReference>
<evidence type="ECO:0000256" key="2">
    <source>
        <dbReference type="ARBA" id="ARBA00007886"/>
    </source>
</evidence>
<feature type="coiled-coil region" evidence="8">
    <location>
        <begin position="317"/>
        <end position="345"/>
    </location>
</feature>
<evidence type="ECO:0000256" key="6">
    <source>
        <dbReference type="ARBA" id="ARBA00023139"/>
    </source>
</evidence>
<sequence length="399" mass="45098">MKKITFLALFIVFLTGCWDQYELEDRANILGIAIDVADEEDMEDVTPVTHKKGEFPDTDEKELIKVTAQIALPGKIKLGPEGGEGESSSKNAWTIETVGYTVNDTMANLQQQLAERLYLGHVQIIIISEEIAKKDLSEINDFFRRNPEVRRTSWMVVNEGDAKKVLEASPPVETVPSLYLSETLNNAVRFGKLPPEYLGKFWIDLTTDGIDAALPSVKVKDNDRILVDGMSYFHGNSMAGKFSPVEVGIYMSMKDRSPGGYTYAVKLPDEEGVYMVKPESKKGGISVKVVDGKPIAELHMEVNAAIEEETKVKNLDKHKVEDVEKEAEKKAKDLGEQLIKKLQDEESDIFGLGAKIRSKHRNYWNEQIQTIEKWREVYKDMDITVDFTVNIKRTGMEWE</sequence>
<keyword evidence="5" id="KW-0472">Membrane</keyword>
<comment type="caution">
    <text evidence="10">The sequence shown here is derived from an EMBL/GenBank/DDBJ whole genome shotgun (WGS) entry which is preliminary data.</text>
</comment>
<comment type="similarity">
    <text evidence="2">Belongs to the GerABKC lipoprotein family.</text>
</comment>
<evidence type="ECO:0000256" key="5">
    <source>
        <dbReference type="ARBA" id="ARBA00023136"/>
    </source>
</evidence>
<name>A0A841RQM6_9BACI</name>
<dbReference type="PROSITE" id="PS51257">
    <property type="entry name" value="PROKAR_LIPOPROTEIN"/>
    <property type="match status" value="1"/>
</dbReference>
<dbReference type="InterPro" id="IPR000299">
    <property type="entry name" value="FERM_domain"/>
</dbReference>
<feature type="domain" description="FERM" evidence="9">
    <location>
        <begin position="308"/>
        <end position="399"/>
    </location>
</feature>
<dbReference type="RefSeq" id="WP_184248791.1">
    <property type="nucleotide sequence ID" value="NZ_BAAACU010000029.1"/>
</dbReference>
<dbReference type="PANTHER" id="PTHR35789">
    <property type="entry name" value="SPORE GERMINATION PROTEIN B3"/>
    <property type="match status" value="1"/>
</dbReference>
<dbReference type="GO" id="GO:0016020">
    <property type="term" value="C:membrane"/>
    <property type="evidence" value="ECO:0007669"/>
    <property type="project" value="UniProtKB-SubCell"/>
</dbReference>
<evidence type="ECO:0000256" key="3">
    <source>
        <dbReference type="ARBA" id="ARBA00022544"/>
    </source>
</evidence>